<proteinExistence type="inferred from homology"/>
<comment type="subcellular location">
    <subcellularLocation>
        <location evidence="4">Cytoplasm</location>
    </subcellularLocation>
</comment>
<organism evidence="15 16">
    <name type="scientific">Persephonella marina (strain DSM 14350 / EX-H1)</name>
    <dbReference type="NCBI Taxonomy" id="123214"/>
    <lineage>
        <taxon>Bacteria</taxon>
        <taxon>Pseudomonadati</taxon>
        <taxon>Aquificota</taxon>
        <taxon>Aquificia</taxon>
        <taxon>Aquificales</taxon>
        <taxon>Hydrogenothermaceae</taxon>
        <taxon>Persephonella</taxon>
    </lineage>
</organism>
<sequence length="198" mass="22891">MLQIEKELWSKGFKNIAGIDEAGRGPVAGPVVAASVIFPQNIEPFIFKDSKKLTKKQREELFTQIKERALAVGIGIVDNSVIDRINIYNATKLAMKRAIEDMNHNFDYLITDYVKFDPYPHISLKKADEKSLSVAAASIIAKVFRDRIMEEFSKYYPHSFDKHKGYLTELHREEIIRYGLTPIHRKSFKIDIQYRLNI</sequence>
<dbReference type="GO" id="GO:0046872">
    <property type="term" value="F:metal ion binding"/>
    <property type="evidence" value="ECO:0007669"/>
    <property type="project" value="UniProtKB-KW"/>
</dbReference>
<reference evidence="15 16" key="1">
    <citation type="journal article" date="2009" name="J. Bacteriol.">
        <title>Complete and draft genome sequences of six members of the Aquificales.</title>
        <authorList>
            <person name="Reysenbach A.L."/>
            <person name="Hamamura N."/>
            <person name="Podar M."/>
            <person name="Griffiths E."/>
            <person name="Ferreira S."/>
            <person name="Hochstein R."/>
            <person name="Heidelberg J."/>
            <person name="Johnson J."/>
            <person name="Mead D."/>
            <person name="Pohorille A."/>
            <person name="Sarmiento M."/>
            <person name="Schweighofer K."/>
            <person name="Seshadri R."/>
            <person name="Voytek M.A."/>
        </authorList>
    </citation>
    <scope>NUCLEOTIDE SEQUENCE [LARGE SCALE GENOMIC DNA]</scope>
    <source>
        <strain evidence="16">DSM 14350 / EX-H1</strain>
    </source>
</reference>
<dbReference type="GO" id="GO:0004523">
    <property type="term" value="F:RNA-DNA hybrid ribonuclease activity"/>
    <property type="evidence" value="ECO:0007669"/>
    <property type="project" value="UniProtKB-UniRule"/>
</dbReference>
<evidence type="ECO:0000313" key="15">
    <source>
        <dbReference type="EMBL" id="ACO03937.1"/>
    </source>
</evidence>
<comment type="similarity">
    <text evidence="5 13">Belongs to the RNase HII family.</text>
</comment>
<keyword evidence="6" id="KW-0963">Cytoplasm</keyword>
<dbReference type="CDD" id="cd07182">
    <property type="entry name" value="RNase_HII_bacteria_HII_like"/>
    <property type="match status" value="1"/>
</dbReference>
<evidence type="ECO:0000256" key="10">
    <source>
        <dbReference type="ARBA" id="ARBA00022801"/>
    </source>
</evidence>
<evidence type="ECO:0000256" key="12">
    <source>
        <dbReference type="PROSITE-ProRule" id="PRU01319"/>
    </source>
</evidence>
<dbReference type="GO" id="GO:0032299">
    <property type="term" value="C:ribonuclease H2 complex"/>
    <property type="evidence" value="ECO:0007669"/>
    <property type="project" value="TreeGrafter"/>
</dbReference>
<dbReference type="Proteomes" id="UP000001366">
    <property type="component" value="Chromosome"/>
</dbReference>
<dbReference type="InterPro" id="IPR012337">
    <property type="entry name" value="RNaseH-like_sf"/>
</dbReference>
<comment type="function">
    <text evidence="3 13">Endonuclease that specifically degrades the RNA of RNA-DNA hybrids.</text>
</comment>
<evidence type="ECO:0000256" key="5">
    <source>
        <dbReference type="ARBA" id="ARBA00007383"/>
    </source>
</evidence>
<evidence type="ECO:0000256" key="8">
    <source>
        <dbReference type="ARBA" id="ARBA00022723"/>
    </source>
</evidence>
<feature type="binding site" evidence="12">
    <location>
        <position position="112"/>
    </location>
    <ligand>
        <name>a divalent metal cation</name>
        <dbReference type="ChEBI" id="CHEBI:60240"/>
    </ligand>
</feature>
<name>C0QTZ0_PERMH</name>
<dbReference type="PANTHER" id="PTHR10954">
    <property type="entry name" value="RIBONUCLEASE H2 SUBUNIT A"/>
    <property type="match status" value="1"/>
</dbReference>
<feature type="domain" description="RNase H type-2" evidence="14">
    <location>
        <begin position="14"/>
        <end position="198"/>
    </location>
</feature>
<dbReference type="NCBIfam" id="NF000595">
    <property type="entry name" value="PRK00015.1-3"/>
    <property type="match status" value="1"/>
</dbReference>
<dbReference type="GO" id="GO:0006298">
    <property type="term" value="P:mismatch repair"/>
    <property type="evidence" value="ECO:0007669"/>
    <property type="project" value="TreeGrafter"/>
</dbReference>
<evidence type="ECO:0000256" key="1">
    <source>
        <dbReference type="ARBA" id="ARBA00000077"/>
    </source>
</evidence>
<comment type="cofactor">
    <cofactor evidence="2">
        <name>Mg(2+)</name>
        <dbReference type="ChEBI" id="CHEBI:18420"/>
    </cofactor>
</comment>
<evidence type="ECO:0000256" key="13">
    <source>
        <dbReference type="RuleBase" id="RU003515"/>
    </source>
</evidence>
<dbReference type="HOGENOM" id="CLU_036532_2_1_0"/>
<evidence type="ECO:0000256" key="3">
    <source>
        <dbReference type="ARBA" id="ARBA00004065"/>
    </source>
</evidence>
<evidence type="ECO:0000259" key="14">
    <source>
        <dbReference type="PROSITE" id="PS51975"/>
    </source>
</evidence>
<evidence type="ECO:0000256" key="9">
    <source>
        <dbReference type="ARBA" id="ARBA00022759"/>
    </source>
</evidence>
<dbReference type="SUPFAM" id="SSF53098">
    <property type="entry name" value="Ribonuclease H-like"/>
    <property type="match status" value="1"/>
</dbReference>
<keyword evidence="7 12" id="KW-0540">Nuclease</keyword>
<feature type="binding site" evidence="12">
    <location>
        <position position="21"/>
    </location>
    <ligand>
        <name>a divalent metal cation</name>
        <dbReference type="ChEBI" id="CHEBI:60240"/>
    </ligand>
</feature>
<dbReference type="EMBL" id="CP001230">
    <property type="protein sequence ID" value="ACO03937.1"/>
    <property type="molecule type" value="Genomic_DNA"/>
</dbReference>
<dbReference type="InterPro" id="IPR022898">
    <property type="entry name" value="RNase_HII"/>
</dbReference>
<comment type="catalytic activity">
    <reaction evidence="1 12 13">
        <text>Endonucleolytic cleavage to 5'-phosphomonoester.</text>
        <dbReference type="EC" id="3.1.26.4"/>
    </reaction>
</comment>
<protein>
    <recommendedName>
        <fullName evidence="13">Ribonuclease</fullName>
        <ecNumber evidence="13">3.1.26.4</ecNumber>
    </recommendedName>
</protein>
<evidence type="ECO:0000256" key="11">
    <source>
        <dbReference type="ARBA" id="ARBA00023211"/>
    </source>
</evidence>
<dbReference type="InterPro" id="IPR024567">
    <property type="entry name" value="RNase_HII/HIII_dom"/>
</dbReference>
<comment type="cofactor">
    <cofactor evidence="12">
        <name>Mn(2+)</name>
        <dbReference type="ChEBI" id="CHEBI:29035"/>
    </cofactor>
    <cofactor evidence="12">
        <name>Mg(2+)</name>
        <dbReference type="ChEBI" id="CHEBI:18420"/>
    </cofactor>
    <text evidence="12">Manganese or magnesium. Binds 1 divalent metal ion per monomer in the absence of substrate. May bind a second metal ion after substrate binding.</text>
</comment>
<dbReference type="Gene3D" id="3.30.420.10">
    <property type="entry name" value="Ribonuclease H-like superfamily/Ribonuclease H"/>
    <property type="match status" value="1"/>
</dbReference>
<keyword evidence="10 12" id="KW-0378">Hydrolase</keyword>
<dbReference type="AlphaFoldDB" id="C0QTZ0"/>
<evidence type="ECO:0000256" key="7">
    <source>
        <dbReference type="ARBA" id="ARBA00022722"/>
    </source>
</evidence>
<feature type="binding site" evidence="12">
    <location>
        <position position="20"/>
    </location>
    <ligand>
        <name>a divalent metal cation</name>
        <dbReference type="ChEBI" id="CHEBI:60240"/>
    </ligand>
</feature>
<keyword evidence="9 12" id="KW-0255">Endonuclease</keyword>
<dbReference type="Pfam" id="PF01351">
    <property type="entry name" value="RNase_HII"/>
    <property type="match status" value="1"/>
</dbReference>
<keyword evidence="8 12" id="KW-0479">Metal-binding</keyword>
<dbReference type="STRING" id="123214.PERMA_0363"/>
<dbReference type="GO" id="GO:0003723">
    <property type="term" value="F:RNA binding"/>
    <property type="evidence" value="ECO:0007669"/>
    <property type="project" value="UniProtKB-UniRule"/>
</dbReference>
<evidence type="ECO:0000313" key="16">
    <source>
        <dbReference type="Proteomes" id="UP000001366"/>
    </source>
</evidence>
<dbReference type="PROSITE" id="PS51975">
    <property type="entry name" value="RNASE_H_2"/>
    <property type="match status" value="1"/>
</dbReference>
<dbReference type="InterPro" id="IPR036397">
    <property type="entry name" value="RNaseH_sf"/>
</dbReference>
<keyword evidence="11" id="KW-0464">Manganese</keyword>
<dbReference type="EC" id="3.1.26.4" evidence="13"/>
<dbReference type="GO" id="GO:0043137">
    <property type="term" value="P:DNA replication, removal of RNA primer"/>
    <property type="evidence" value="ECO:0007669"/>
    <property type="project" value="TreeGrafter"/>
</dbReference>
<gene>
    <name evidence="15" type="primary">rnhB</name>
    <name evidence="15" type="ordered locus">PERMA_0363</name>
</gene>
<dbReference type="NCBIfam" id="NF000594">
    <property type="entry name" value="PRK00015.1-1"/>
    <property type="match status" value="1"/>
</dbReference>
<accession>C0QTZ0</accession>
<dbReference type="PANTHER" id="PTHR10954:SF18">
    <property type="entry name" value="RIBONUCLEASE HII"/>
    <property type="match status" value="1"/>
</dbReference>
<dbReference type="eggNOG" id="COG0164">
    <property type="taxonomic scope" value="Bacteria"/>
</dbReference>
<evidence type="ECO:0000256" key="4">
    <source>
        <dbReference type="ARBA" id="ARBA00004496"/>
    </source>
</evidence>
<dbReference type="PaxDb" id="123214-PERMA_0363"/>
<evidence type="ECO:0000256" key="6">
    <source>
        <dbReference type="ARBA" id="ARBA00022490"/>
    </source>
</evidence>
<keyword evidence="16" id="KW-1185">Reference proteome</keyword>
<dbReference type="GO" id="GO:0005737">
    <property type="term" value="C:cytoplasm"/>
    <property type="evidence" value="ECO:0007669"/>
    <property type="project" value="UniProtKB-SubCell"/>
</dbReference>
<dbReference type="KEGG" id="pmx:PERMA_0363"/>
<dbReference type="InterPro" id="IPR001352">
    <property type="entry name" value="RNase_HII/HIII"/>
</dbReference>
<evidence type="ECO:0000256" key="2">
    <source>
        <dbReference type="ARBA" id="ARBA00001946"/>
    </source>
</evidence>